<proteinExistence type="predicted"/>
<dbReference type="GO" id="GO:0016740">
    <property type="term" value="F:transferase activity"/>
    <property type="evidence" value="ECO:0007669"/>
    <property type="project" value="UniProtKB-KW"/>
</dbReference>
<dbReference type="PANTHER" id="PTHR43235:SF1">
    <property type="entry name" value="GLUTAMINE AMIDOTRANSFERASE PB2B2.05-RELATED"/>
    <property type="match status" value="1"/>
</dbReference>
<dbReference type="EMBL" id="CZVW01000017">
    <property type="protein sequence ID" value="CUT03555.1"/>
    <property type="molecule type" value="Genomic_DNA"/>
</dbReference>
<dbReference type="PANTHER" id="PTHR43235">
    <property type="entry name" value="GLUTAMINE AMIDOTRANSFERASE PB2B2.05-RELATED"/>
    <property type="match status" value="1"/>
</dbReference>
<keyword evidence="1" id="KW-0808">Transferase</keyword>
<keyword evidence="2" id="KW-1185">Reference proteome</keyword>
<dbReference type="CDD" id="cd01745">
    <property type="entry name" value="GATase1_2"/>
    <property type="match status" value="1"/>
</dbReference>
<gene>
    <name evidence="1" type="ORF">JGI23_01498</name>
</gene>
<dbReference type="GO" id="GO:0016811">
    <property type="term" value="F:hydrolase activity, acting on carbon-nitrogen (but not peptide) bonds, in linear amides"/>
    <property type="evidence" value="ECO:0007669"/>
    <property type="project" value="InterPro"/>
</dbReference>
<dbReference type="InterPro" id="IPR044668">
    <property type="entry name" value="PuuD-like"/>
</dbReference>
<dbReference type="AlphaFoldDB" id="A0A0N7MY87"/>
<dbReference type="SUPFAM" id="SSF52317">
    <property type="entry name" value="Class I glutamine amidotransferase-like"/>
    <property type="match status" value="1"/>
</dbReference>
<dbReference type="InterPro" id="IPR011697">
    <property type="entry name" value="Peptidase_C26"/>
</dbReference>
<organism evidence="1 2">
    <name type="scientific">Candidatus Chryseopegocella kryptomonas</name>
    <dbReference type="NCBI Taxonomy" id="1633643"/>
    <lineage>
        <taxon>Bacteria</taxon>
        <taxon>Pseudomonadati</taxon>
        <taxon>Candidatus Kryptoniota</taxon>
        <taxon>Candidatus Chryseopegocella</taxon>
    </lineage>
</organism>
<dbReference type="Pfam" id="PF07722">
    <property type="entry name" value="Peptidase_C26"/>
    <property type="match status" value="1"/>
</dbReference>
<accession>A0A0N7MY87</accession>
<protein>
    <submittedName>
        <fullName evidence="1">Putative glutamine amidotransferase</fullName>
    </submittedName>
</protein>
<reference evidence="2" key="1">
    <citation type="submission" date="2015-11" db="EMBL/GenBank/DDBJ databases">
        <authorList>
            <person name="Varghese N."/>
        </authorList>
    </citation>
    <scope>NUCLEOTIDE SEQUENCE [LARGE SCALE GENOMIC DNA]</scope>
    <source>
        <strain evidence="2">JGI-23</strain>
    </source>
</reference>
<dbReference type="OrthoDB" id="9804920at2"/>
<evidence type="ECO:0000313" key="1">
    <source>
        <dbReference type="EMBL" id="CUT03555.1"/>
    </source>
</evidence>
<keyword evidence="1" id="KW-0315">Glutamine amidotransferase</keyword>
<dbReference type="InterPro" id="IPR029062">
    <property type="entry name" value="Class_I_gatase-like"/>
</dbReference>
<dbReference type="Gene3D" id="3.40.50.880">
    <property type="match status" value="1"/>
</dbReference>
<name>A0A0N7MY87_9BACT</name>
<sequence>MIKVGVSYCDSKLENYINWLKRANVSVEPVILSYKELNADDLKKCDALLLTGGDDVHPEFYGEPEREGDKYNRDRDWFEFKLLDIAFAKGVPILGICRGLQITNVYLRGSLVFDIQTVIGTNHRKDETTGEDRLHNVFVLEDSNLFKIVGQREGVVNSSHHQSADRIGENLRVSAKCDDGVIEGLEWDGDERFVLLVQWHPERMRNFESSFSKNLLEAFINAIVQK</sequence>
<dbReference type="RefSeq" id="WP_092350456.1">
    <property type="nucleotide sequence ID" value="NZ_CZVW01000017.1"/>
</dbReference>
<dbReference type="GO" id="GO:0005829">
    <property type="term" value="C:cytosol"/>
    <property type="evidence" value="ECO:0007669"/>
    <property type="project" value="TreeGrafter"/>
</dbReference>
<dbReference type="PROSITE" id="PS51273">
    <property type="entry name" value="GATASE_TYPE_1"/>
    <property type="match status" value="1"/>
</dbReference>
<evidence type="ECO:0000313" key="2">
    <source>
        <dbReference type="Proteomes" id="UP000199197"/>
    </source>
</evidence>
<dbReference type="Proteomes" id="UP000199197">
    <property type="component" value="Unassembled WGS sequence"/>
</dbReference>